<sequence length="475" mass="54614">MSNPLFFDQPRPPECDVSVWTIVVNIYVPMDSMVGCCFEYVSCSSSTKIEELKFVKREELGGGVNKKGKQWHGYRGVRSYERLLIHRIRWKSWFCTAEGLRLRSRAISEDYILAREINRVCRELAAGEPLKDIWGKYTYLRLNFRRNQTTWHMGMKTQLMIEDQRVETPSGFIVTSSEALSDAEIILDLAETPLNSLIGTMWCLFDPTPSGSISTWEDLTTRFLAQFFPPKRTSKLRNDILMFQQHQAASDKLRDKSDKESWALLEDLALYDNESWSDPRDSAKPVKAISMPQDVLSTSDRRLIELENQVQRLMEAHLALNQPQAFVEYASMRIDKAGGKWYTFKPEQNNLGKTYNPSWKSHPNLRHIPGTKSYSVGIVKNVEVHVGKLKLFEDFHVVDMEREPTCPLLVGRGFLATVDAVIDCKKAIIAVREGRTRLIFGVRELDFGEDDMPYWTTIGKRESYKPRTSEDGISS</sequence>
<protein>
    <submittedName>
        <fullName evidence="2">MAK10-like protein</fullName>
    </submittedName>
</protein>
<reference evidence="2" key="1">
    <citation type="journal article" date="2019" name="Sci. Rep.">
        <title>Draft genome of Tanacetum cinerariifolium, the natural source of mosquito coil.</title>
        <authorList>
            <person name="Yamashiro T."/>
            <person name="Shiraishi A."/>
            <person name="Satake H."/>
            <person name="Nakayama K."/>
        </authorList>
    </citation>
    <scope>NUCLEOTIDE SEQUENCE</scope>
</reference>
<proteinExistence type="predicted"/>
<dbReference type="AlphaFoldDB" id="A0A6L2M6N7"/>
<feature type="domain" description="Retrotransposon gag" evidence="1">
    <location>
        <begin position="206"/>
        <end position="246"/>
    </location>
</feature>
<dbReference type="Pfam" id="PF03732">
    <property type="entry name" value="Retrotrans_gag"/>
    <property type="match status" value="1"/>
</dbReference>
<evidence type="ECO:0000313" key="2">
    <source>
        <dbReference type="EMBL" id="GEU67985.1"/>
    </source>
</evidence>
<comment type="caution">
    <text evidence="2">The sequence shown here is derived from an EMBL/GenBank/DDBJ whole genome shotgun (WGS) entry which is preliminary data.</text>
</comment>
<dbReference type="EMBL" id="BKCJ010005666">
    <property type="protein sequence ID" value="GEU67985.1"/>
    <property type="molecule type" value="Genomic_DNA"/>
</dbReference>
<dbReference type="Gene3D" id="2.40.70.10">
    <property type="entry name" value="Acid Proteases"/>
    <property type="match status" value="1"/>
</dbReference>
<gene>
    <name evidence="2" type="ORF">Tci_039963</name>
</gene>
<evidence type="ECO:0000259" key="1">
    <source>
        <dbReference type="Pfam" id="PF03732"/>
    </source>
</evidence>
<organism evidence="2">
    <name type="scientific">Tanacetum cinerariifolium</name>
    <name type="common">Dalmatian daisy</name>
    <name type="synonym">Chrysanthemum cinerariifolium</name>
    <dbReference type="NCBI Taxonomy" id="118510"/>
    <lineage>
        <taxon>Eukaryota</taxon>
        <taxon>Viridiplantae</taxon>
        <taxon>Streptophyta</taxon>
        <taxon>Embryophyta</taxon>
        <taxon>Tracheophyta</taxon>
        <taxon>Spermatophyta</taxon>
        <taxon>Magnoliopsida</taxon>
        <taxon>eudicotyledons</taxon>
        <taxon>Gunneridae</taxon>
        <taxon>Pentapetalae</taxon>
        <taxon>asterids</taxon>
        <taxon>campanulids</taxon>
        <taxon>Asterales</taxon>
        <taxon>Asteraceae</taxon>
        <taxon>Asteroideae</taxon>
        <taxon>Anthemideae</taxon>
        <taxon>Anthemidinae</taxon>
        <taxon>Tanacetum</taxon>
    </lineage>
</organism>
<dbReference type="InterPro" id="IPR021109">
    <property type="entry name" value="Peptidase_aspartic_dom_sf"/>
</dbReference>
<accession>A0A6L2M6N7</accession>
<dbReference type="InterPro" id="IPR005162">
    <property type="entry name" value="Retrotrans_gag_dom"/>
</dbReference>
<name>A0A6L2M6N7_TANCI</name>